<dbReference type="STRING" id="1205910.B005_1499"/>
<dbReference type="AlphaFoldDB" id="J7L4Y0"/>
<gene>
    <name evidence="1" type="ordered locus">B005_1499</name>
</gene>
<dbReference type="EMBL" id="CP003788">
    <property type="protein sequence ID" value="AFR05829.1"/>
    <property type="molecule type" value="Genomic_DNA"/>
</dbReference>
<evidence type="ECO:0000313" key="1">
    <source>
        <dbReference type="EMBL" id="AFR05829.1"/>
    </source>
</evidence>
<dbReference type="Proteomes" id="UP000003779">
    <property type="component" value="Chromosome"/>
</dbReference>
<reference evidence="1 2" key="1">
    <citation type="journal article" date="2012" name="J. Bacteriol.">
        <title>Whole-Genome Sequence of Nocardiopsis alba Strain ATCC BAA-2165, Associated with Honeybees.</title>
        <authorList>
            <person name="Qiao J."/>
            <person name="Chen L."/>
            <person name="Li Y."/>
            <person name="Wang J."/>
            <person name="Zhang W."/>
            <person name="Chen S."/>
        </authorList>
    </citation>
    <scope>NUCLEOTIDE SEQUENCE [LARGE SCALE GENOMIC DNA]</scope>
    <source>
        <strain evidence="2">ATCC BAA-2165 / BE74</strain>
    </source>
</reference>
<accession>J7L4Y0</accession>
<sequence>MALTRDSGRFRLLPDLRKEGCSVLLWSHWQWVVSRVEGKSPWTRVASHIRAGRIRFGIYGGSGLSRADRGRSVFQVCDALVRGKRLVLTA</sequence>
<proteinExistence type="predicted"/>
<dbReference type="HOGENOM" id="CLU_2437848_0_0_11"/>
<reference evidence="2" key="2">
    <citation type="submission" date="2012-08" db="EMBL/GenBank/DDBJ databases">
        <title>Whole-genome sequence of Nocardiopsis alba strain ATCC BAA-2165 associated with honeybees.</title>
        <authorList>
            <person name="Qiao J."/>
            <person name="Chen L."/>
            <person name="Li Y."/>
            <person name="Wang J."/>
            <person name="Zhang W."/>
            <person name="Chen S."/>
        </authorList>
    </citation>
    <scope>NUCLEOTIDE SEQUENCE [LARGE SCALE GENOMIC DNA]</scope>
    <source>
        <strain evidence="2">ATCC BAA-2165 / BE74</strain>
    </source>
</reference>
<organism evidence="1 2">
    <name type="scientific">Nocardiopsis alba (strain ATCC BAA-2165 / BE74)</name>
    <dbReference type="NCBI Taxonomy" id="1205910"/>
    <lineage>
        <taxon>Bacteria</taxon>
        <taxon>Bacillati</taxon>
        <taxon>Actinomycetota</taxon>
        <taxon>Actinomycetes</taxon>
        <taxon>Streptosporangiales</taxon>
        <taxon>Nocardiopsidaceae</taxon>
        <taxon>Nocardiopsis</taxon>
    </lineage>
</organism>
<protein>
    <submittedName>
        <fullName evidence="1">Uncharacterized protein</fullName>
    </submittedName>
</protein>
<dbReference type="PATRIC" id="fig|1205910.3.peg.1414"/>
<name>J7L4Y0_NOCAA</name>
<dbReference type="KEGG" id="nal:B005_1499"/>
<evidence type="ECO:0000313" key="2">
    <source>
        <dbReference type="Proteomes" id="UP000003779"/>
    </source>
</evidence>